<dbReference type="EMBL" id="FXUO01000007">
    <property type="protein sequence ID" value="SMP95387.1"/>
    <property type="molecule type" value="Genomic_DNA"/>
</dbReference>
<dbReference type="Gene3D" id="2.70.98.10">
    <property type="match status" value="1"/>
</dbReference>
<accession>A0ABY1R5F2</accession>
<keyword evidence="5" id="KW-1185">Reference proteome</keyword>
<protein>
    <submittedName>
        <fullName evidence="4">Galactose mutarotase</fullName>
    </submittedName>
</protein>
<dbReference type="CDD" id="cd09024">
    <property type="entry name" value="Aldose_epim_lacX"/>
    <property type="match status" value="1"/>
</dbReference>
<dbReference type="InterPro" id="IPR014718">
    <property type="entry name" value="GH-type_carb-bd"/>
</dbReference>
<evidence type="ECO:0000256" key="1">
    <source>
        <dbReference type="ARBA" id="ARBA00001913"/>
    </source>
</evidence>
<proteinExistence type="predicted"/>
<dbReference type="InterPro" id="IPR011013">
    <property type="entry name" value="Gal_mutarotase_sf_dom"/>
</dbReference>
<dbReference type="Pfam" id="PF01263">
    <property type="entry name" value="Aldose_epim"/>
    <property type="match status" value="1"/>
</dbReference>
<keyword evidence="3" id="KW-0106">Calcium</keyword>
<dbReference type="InterPro" id="IPR037481">
    <property type="entry name" value="LacX"/>
</dbReference>
<evidence type="ECO:0000313" key="4">
    <source>
        <dbReference type="EMBL" id="SMP95387.1"/>
    </source>
</evidence>
<dbReference type="Proteomes" id="UP001158050">
    <property type="component" value="Unassembled WGS sequence"/>
</dbReference>
<dbReference type="RefSeq" id="WP_283417491.1">
    <property type="nucleotide sequence ID" value="NZ_FXUO01000007.1"/>
</dbReference>
<dbReference type="InterPro" id="IPR008183">
    <property type="entry name" value="Aldose_1/G6P_1-epimerase"/>
</dbReference>
<dbReference type="PANTHER" id="PTHR11122">
    <property type="entry name" value="APOSPORY-ASSOCIATED PROTEIN C-RELATED"/>
    <property type="match status" value="1"/>
</dbReference>
<dbReference type="SUPFAM" id="SSF74650">
    <property type="entry name" value="Galactose mutarotase-like"/>
    <property type="match status" value="1"/>
</dbReference>
<organism evidence="4 5">
    <name type="scientific">Epilithonimonas pallida</name>
    <dbReference type="NCBI Taxonomy" id="373671"/>
    <lineage>
        <taxon>Bacteria</taxon>
        <taxon>Pseudomonadati</taxon>
        <taxon>Bacteroidota</taxon>
        <taxon>Flavobacteriia</taxon>
        <taxon>Flavobacteriales</taxon>
        <taxon>Weeksellaceae</taxon>
        <taxon>Chryseobacterium group</taxon>
        <taxon>Epilithonimonas</taxon>
    </lineage>
</organism>
<comment type="cofactor">
    <cofactor evidence="1">
        <name>Ca(2+)</name>
        <dbReference type="ChEBI" id="CHEBI:29108"/>
    </cofactor>
</comment>
<evidence type="ECO:0000256" key="2">
    <source>
        <dbReference type="ARBA" id="ARBA00011245"/>
    </source>
</evidence>
<dbReference type="PANTHER" id="PTHR11122:SF13">
    <property type="entry name" value="GLUCOSE-6-PHOSPHATE 1-EPIMERASE"/>
    <property type="match status" value="1"/>
</dbReference>
<name>A0ABY1R5F2_9FLAO</name>
<reference evidence="4 5" key="1">
    <citation type="submission" date="2017-05" db="EMBL/GenBank/DDBJ databases">
        <authorList>
            <person name="Varghese N."/>
            <person name="Submissions S."/>
        </authorList>
    </citation>
    <scope>NUCLEOTIDE SEQUENCE [LARGE SCALE GENOMIC DNA]</scope>
    <source>
        <strain evidence="4 5">DSM 18015</strain>
    </source>
</reference>
<comment type="subunit">
    <text evidence="2">Monomer.</text>
</comment>
<evidence type="ECO:0000256" key="3">
    <source>
        <dbReference type="ARBA" id="ARBA00022837"/>
    </source>
</evidence>
<gene>
    <name evidence="4" type="ORF">SAMN05421679_10785</name>
</gene>
<evidence type="ECO:0000313" key="5">
    <source>
        <dbReference type="Proteomes" id="UP001158050"/>
    </source>
</evidence>
<sequence length="291" mass="33801">MITIQNNRLKATLNELGAELISLINLENEDEIMWEGNPDFWGGQSPVLFPTVGALKDDKYIFEGQTYELPRHGFARRRVFEVKGFSENEVVFELNSDEESLKIYPFEFSLEIKYTLTENKLTVSYNVKNLSQKEMYFSLGAHPGFAIDTENGLNYNDYEIAFSDDEKLEIHPLVDNLISNETQTIKLSNKTLPLSYELFAKDALVMTNMKSRELILRNKKNHHKITFTFSNFPYFGIWAAKNADFVCLEPWQGIADLENHNQELTEKFGILKLEKNQDWKADWAVKIEQFL</sequence>
<comment type="caution">
    <text evidence="4">The sequence shown here is derived from an EMBL/GenBank/DDBJ whole genome shotgun (WGS) entry which is preliminary data.</text>
</comment>